<dbReference type="SUPFAM" id="SSF143744">
    <property type="entry name" value="GlcG-like"/>
    <property type="match status" value="1"/>
</dbReference>
<dbReference type="Gene3D" id="3.30.450.150">
    <property type="entry name" value="Haem-degrading domain"/>
    <property type="match status" value="1"/>
</dbReference>
<name>A0ABU2C877_9BURK</name>
<evidence type="ECO:0000256" key="1">
    <source>
        <dbReference type="HAMAP-Rule" id="MF_00761"/>
    </source>
</evidence>
<dbReference type="PANTHER" id="PTHR28255:SF1">
    <property type="entry name" value="UPF0303 PROTEIN YBR137W"/>
    <property type="match status" value="1"/>
</dbReference>
<organism evidence="2 3">
    <name type="scientific">Rhodoferax ferrireducens</name>
    <dbReference type="NCBI Taxonomy" id="192843"/>
    <lineage>
        <taxon>Bacteria</taxon>
        <taxon>Pseudomonadati</taxon>
        <taxon>Pseudomonadota</taxon>
        <taxon>Betaproteobacteria</taxon>
        <taxon>Burkholderiales</taxon>
        <taxon>Comamonadaceae</taxon>
        <taxon>Rhodoferax</taxon>
    </lineage>
</organism>
<reference evidence="2 3" key="1">
    <citation type="submission" date="2023-07" db="EMBL/GenBank/DDBJ databases">
        <title>Sorghum-associated microbial communities from plants grown in Nebraska, USA.</title>
        <authorList>
            <person name="Schachtman D."/>
        </authorList>
    </citation>
    <scope>NUCLEOTIDE SEQUENCE [LARGE SCALE GENOMIC DNA]</scope>
    <source>
        <strain evidence="2 3">BE313</strain>
    </source>
</reference>
<evidence type="ECO:0000313" key="3">
    <source>
        <dbReference type="Proteomes" id="UP001180487"/>
    </source>
</evidence>
<dbReference type="PIRSF" id="PIRSF008757">
    <property type="entry name" value="UCP008757"/>
    <property type="match status" value="1"/>
</dbReference>
<comment type="caution">
    <text evidence="2">The sequence shown here is derived from an EMBL/GenBank/DDBJ whole genome shotgun (WGS) entry which is preliminary data.</text>
</comment>
<sequence>MPETEKSLLQELLRQEEALQFSHFSNAIALDLGLAIVRAAERASQSVLVDIRFGDLQLFQHAMEGTNPDNVDWVRRKNNVVRRFARSSFYMGTLYRSKGTDFDTATGLDPREYAAHGGAFPLRIRGAGLVGTVTVSGLPQAEDHALAVAVLKTMV</sequence>
<dbReference type="InterPro" id="IPR010371">
    <property type="entry name" value="YBR137W-like"/>
</dbReference>
<dbReference type="InterPro" id="IPR005624">
    <property type="entry name" value="PduO/GlcC-like"/>
</dbReference>
<keyword evidence="3" id="KW-1185">Reference proteome</keyword>
<dbReference type="RefSeq" id="WP_116604257.1">
    <property type="nucleotide sequence ID" value="NZ_JAVDXT010000002.1"/>
</dbReference>
<dbReference type="Proteomes" id="UP001180487">
    <property type="component" value="Unassembled WGS sequence"/>
</dbReference>
<proteinExistence type="inferred from homology"/>
<dbReference type="PANTHER" id="PTHR28255">
    <property type="match status" value="1"/>
</dbReference>
<protein>
    <recommendedName>
        <fullName evidence="1">UPF0303 protein J2X19_002219</fullName>
    </recommendedName>
</protein>
<gene>
    <name evidence="2" type="ORF">J2X19_002219</name>
</gene>
<accession>A0ABU2C877</accession>
<dbReference type="HAMAP" id="MF_00761">
    <property type="entry name" value="UPF0303"/>
    <property type="match status" value="1"/>
</dbReference>
<dbReference type="EMBL" id="JAVDXT010000002">
    <property type="protein sequence ID" value="MDR7377540.1"/>
    <property type="molecule type" value="Genomic_DNA"/>
</dbReference>
<dbReference type="InterPro" id="IPR038084">
    <property type="entry name" value="PduO/GlcC-like_sf"/>
</dbReference>
<dbReference type="NCBIfam" id="NF002696">
    <property type="entry name" value="PRK02487.1-5"/>
    <property type="match status" value="1"/>
</dbReference>
<comment type="similarity">
    <text evidence="1">Belongs to the UPF0303 family.</text>
</comment>
<evidence type="ECO:0000313" key="2">
    <source>
        <dbReference type="EMBL" id="MDR7377540.1"/>
    </source>
</evidence>
<dbReference type="Pfam" id="PF03928">
    <property type="entry name" value="HbpS-like"/>
    <property type="match status" value="1"/>
</dbReference>